<dbReference type="RefSeq" id="WP_079215984.1">
    <property type="nucleotide sequence ID" value="NZ_CP018845.1"/>
</dbReference>
<evidence type="ECO:0000313" key="1">
    <source>
        <dbReference type="EMBL" id="NUU04041.1"/>
    </source>
</evidence>
<name>A0ABX2M0Y1_9BURK</name>
<dbReference type="Proteomes" id="UP000536746">
    <property type="component" value="Unassembled WGS sequence"/>
</dbReference>
<dbReference type="EMBL" id="JABFMT010000032">
    <property type="protein sequence ID" value="NUU04041.1"/>
    <property type="molecule type" value="Genomic_DNA"/>
</dbReference>
<reference evidence="1 2" key="1">
    <citation type="journal article" date="2020" name="Front. Plant Sci.">
        <title>Isolation of Rhizosphere Bacteria That Improve Quality and Water Stress Tolerance in Greenhouse Ornamentals.</title>
        <authorList>
            <person name="Nordstedt N.P."/>
            <person name="Jones M.L."/>
        </authorList>
    </citation>
    <scope>NUCLEOTIDE SEQUENCE [LARGE SCALE GENOMIC DNA]</scope>
    <source>
        <strain evidence="1 2">C6C2</strain>
    </source>
</reference>
<evidence type="ECO:0000313" key="2">
    <source>
        <dbReference type="Proteomes" id="UP000536746"/>
    </source>
</evidence>
<proteinExistence type="predicted"/>
<gene>
    <name evidence="1" type="ORF">HNO84_20725</name>
</gene>
<accession>A0ABX2M0Y1</accession>
<comment type="caution">
    <text evidence="1">The sequence shown here is derived from an EMBL/GenBank/DDBJ whole genome shotgun (WGS) entry which is preliminary data.</text>
</comment>
<protein>
    <submittedName>
        <fullName evidence="1">Uncharacterized protein</fullName>
    </submittedName>
</protein>
<keyword evidence="2" id="KW-1185">Reference proteome</keyword>
<organism evidence="1 2">
    <name type="scientific">Herbaspirillum robiniae</name>
    <dbReference type="NCBI Taxonomy" id="2014887"/>
    <lineage>
        <taxon>Bacteria</taxon>
        <taxon>Pseudomonadati</taxon>
        <taxon>Pseudomonadota</taxon>
        <taxon>Betaproteobacteria</taxon>
        <taxon>Burkholderiales</taxon>
        <taxon>Oxalobacteraceae</taxon>
        <taxon>Herbaspirillum</taxon>
    </lineage>
</organism>
<sequence>MNNERKISQALAEFSEWAMPWTYLQDTLAAKELTQEERTLIDQIWNEACSSAYWTLSSMPSDIARATAGLKARFAWLSDGAILYLTRAASYQWN</sequence>